<reference evidence="2" key="1">
    <citation type="submission" date="2024-01" db="EMBL/GenBank/DDBJ databases">
        <authorList>
            <person name="Webb A."/>
        </authorList>
    </citation>
    <scope>NUCLEOTIDE SEQUENCE</scope>
    <source>
        <strain evidence="2">Pm1</strain>
    </source>
</reference>
<protein>
    <recommendedName>
        <fullName evidence="1">FH2 domain-containing protein</fullName>
    </recommendedName>
</protein>
<dbReference type="PROSITE" id="PS51444">
    <property type="entry name" value="FH2"/>
    <property type="match status" value="1"/>
</dbReference>
<dbReference type="PANTHER" id="PTHR45733">
    <property type="entry name" value="FORMIN-J"/>
    <property type="match status" value="1"/>
</dbReference>
<gene>
    <name evidence="2" type="ORF">PM001_LOCUS7989</name>
</gene>
<dbReference type="EMBL" id="CAKLBY020000066">
    <property type="protein sequence ID" value="CAK7922818.1"/>
    <property type="molecule type" value="Genomic_DNA"/>
</dbReference>
<dbReference type="Pfam" id="PF02181">
    <property type="entry name" value="FH2"/>
    <property type="match status" value="1"/>
</dbReference>
<dbReference type="SUPFAM" id="SSF101447">
    <property type="entry name" value="Formin homology 2 domain (FH2 domain)"/>
    <property type="match status" value="1"/>
</dbReference>
<evidence type="ECO:0000313" key="3">
    <source>
        <dbReference type="Proteomes" id="UP001162060"/>
    </source>
</evidence>
<dbReference type="SMART" id="SM00498">
    <property type="entry name" value="FH2"/>
    <property type="match status" value="1"/>
</dbReference>
<proteinExistence type="predicted"/>
<dbReference type="Pfam" id="PF10152">
    <property type="entry name" value="CCDC53"/>
    <property type="match status" value="1"/>
</dbReference>
<dbReference type="InterPro" id="IPR019309">
    <property type="entry name" value="WASHC3"/>
</dbReference>
<dbReference type="Proteomes" id="UP001162060">
    <property type="component" value="Unassembled WGS sequence"/>
</dbReference>
<dbReference type="InterPro" id="IPR051144">
    <property type="entry name" value="Formin_homology_domain"/>
</dbReference>
<dbReference type="Gene3D" id="1.20.58.2220">
    <property type="entry name" value="Formin, FH2 domain"/>
    <property type="match status" value="1"/>
</dbReference>
<accession>A0AAV1TK66</accession>
<dbReference type="InterPro" id="IPR042201">
    <property type="entry name" value="FH2_Formin_sf"/>
</dbReference>
<dbReference type="AlphaFoldDB" id="A0AAV1TK66"/>
<name>A0AAV1TK66_9STRA</name>
<comment type="caution">
    <text evidence="2">The sequence shown here is derived from an EMBL/GenBank/DDBJ whole genome shotgun (WGS) entry which is preliminary data.</text>
</comment>
<organism evidence="2 3">
    <name type="scientific">Peronospora matthiolae</name>
    <dbReference type="NCBI Taxonomy" id="2874970"/>
    <lineage>
        <taxon>Eukaryota</taxon>
        <taxon>Sar</taxon>
        <taxon>Stramenopiles</taxon>
        <taxon>Oomycota</taxon>
        <taxon>Peronosporomycetes</taxon>
        <taxon>Peronosporales</taxon>
        <taxon>Peronosporaceae</taxon>
        <taxon>Peronospora</taxon>
    </lineage>
</organism>
<dbReference type="GO" id="GO:0071203">
    <property type="term" value="C:WASH complex"/>
    <property type="evidence" value="ECO:0007669"/>
    <property type="project" value="InterPro"/>
</dbReference>
<sequence>MFLAQIRVAALEVTESRAGILRLIGGDSLKPTEAWAEDESEKQEAPTEIINSLEDVKTDTAVAIKDPFERYRKMLKVGVPRETVEEQMRIDRVDPTGLDVKGVSGAKQVTAPVVRDVRVTKTKRRRWHWTEVAEVDRTAPPSKGSLWTLVNEKGAHQRLSASSQAYIQELYVKEIGNRVESSKQVQMKISTKTAPAIHRSRSAKPDKVQILKGNKAVNLEFAAKRIAPPFEKVARDVNILTAMYLQDTDIKTILAMWPSMAEEIALEEYSEDFDALKPSEQFLVMIRAVPMAKDKLKCLLLKLELPSRAENLKQAAGLVTRALNQLCSSHKFTRVMQLLRDFGNLANEEFVTNYKARFSLRSLVTMTNTKSFDNSNTMLDGFLHVLRMEDNGNLSTFYDEINLVLQCKSVSVDSLNSEMNQLCEGHALVKSVARASGDAAGEDATLAHKAFTQFADEVDDKLRGVQMSLDAMKSSKHKFEAWFEEDSRAPLDHHLKAIVHFALEVKARNAVLSHKQ</sequence>
<dbReference type="InterPro" id="IPR015425">
    <property type="entry name" value="FH2_Formin"/>
</dbReference>
<dbReference type="PANTHER" id="PTHR45733:SF8">
    <property type="entry name" value="FORMIN-J"/>
    <property type="match status" value="1"/>
</dbReference>
<feature type="domain" description="FH2" evidence="1">
    <location>
        <begin position="114"/>
        <end position="516"/>
    </location>
</feature>
<evidence type="ECO:0000259" key="1">
    <source>
        <dbReference type="PROSITE" id="PS51444"/>
    </source>
</evidence>
<evidence type="ECO:0000313" key="2">
    <source>
        <dbReference type="EMBL" id="CAK7922818.1"/>
    </source>
</evidence>